<dbReference type="InterPro" id="IPR005174">
    <property type="entry name" value="KIB1-4_b-propeller"/>
</dbReference>
<proteinExistence type="predicted"/>
<evidence type="ECO:0000259" key="2">
    <source>
        <dbReference type="SMART" id="SM00256"/>
    </source>
</evidence>
<dbReference type="AlphaFoldDB" id="A0AAE0B9B7"/>
<name>A0AAE0B9B7_9ROSI</name>
<reference evidence="3" key="1">
    <citation type="journal article" date="2023" name="Plant J.">
        <title>Genome sequences and population genomics provide insights into the demographic history, inbreeding, and mutation load of two 'living fossil' tree species of Dipteronia.</title>
        <authorList>
            <person name="Feng Y."/>
            <person name="Comes H.P."/>
            <person name="Chen J."/>
            <person name="Zhu S."/>
            <person name="Lu R."/>
            <person name="Zhang X."/>
            <person name="Li P."/>
            <person name="Qiu J."/>
            <person name="Olsen K.M."/>
            <person name="Qiu Y."/>
        </authorList>
    </citation>
    <scope>NUCLEOTIDE SEQUENCE</scope>
    <source>
        <strain evidence="3">NBL</strain>
    </source>
</reference>
<accession>A0AAE0B9B7</accession>
<evidence type="ECO:0000313" key="3">
    <source>
        <dbReference type="EMBL" id="KAK3231735.1"/>
    </source>
</evidence>
<protein>
    <recommendedName>
        <fullName evidence="2">F-box domain-containing protein</fullName>
    </recommendedName>
</protein>
<feature type="coiled-coil region" evidence="1">
    <location>
        <begin position="535"/>
        <end position="562"/>
    </location>
</feature>
<dbReference type="SMART" id="SM00256">
    <property type="entry name" value="FBOX"/>
    <property type="match status" value="1"/>
</dbReference>
<dbReference type="Proteomes" id="UP001281410">
    <property type="component" value="Unassembled WGS sequence"/>
</dbReference>
<dbReference type="InterPro" id="IPR050942">
    <property type="entry name" value="F-box_BR-signaling"/>
</dbReference>
<feature type="domain" description="F-box" evidence="2">
    <location>
        <begin position="7"/>
        <end position="48"/>
    </location>
</feature>
<sequence>MSKWAELDDDVLVEIARRITWSEDFIAFRCVCSSWQSAAVKENFRFQSIQTPWLMLPPRSCTIPDDGFCDFIPLSKGQIFRTMLPEIRSDRRHFWSKGDKTWTRIVGISYADVTYYKGKYYAIDANYIITAIDVTSDNPSMIQVTQIQQLSTFRWDYERLYILESAGALVVVVRKLENIDSQFRVFDIDVSNGTWTEVKDLGNKALFLGQYSSLSVEISHVSHCKANCLYFIQDRAERICLVIVLKSLHHGMENAMEDLQTKLAEVRAGSEVKAEVKSKIQKEMDRYTVMSNLTTAKSKKLAQFKTAFVRAKQILDFDHAEENPSLSFKEMINNLQLHEKSIVGLVKGFDTGGFEEDFLALEQELKDSEAKLYHCDFIETNLLMLRRKRLNLVLSEFVSIRGLIGVETMGMGTEICREFYESSIFVKSLQTEIEQKLNTAKIDELKALKAKYTLLGAYRSMIRNKFLLWRKFFADDMDEKSMKQNAFMAETKYQLCRKKHADCLQNVEQMQVIEKGLVEIIILHANIMPFGGKEFMDMQSELKDLQEKMAGLKMLVDKCDEDIAMKLNQLLEIFYEFKASQTTALGPYSAAEGKTSDDVFQYPLDFKFEKMILKLSSANAKHYEIQYSKLNDVTLTPEEKKQLEKHASFWGKSMHNTLTNIFKFFSTYLGTKEEYVRKDLNLVFQDYYKMRGGGI</sequence>
<dbReference type="Pfam" id="PF03478">
    <property type="entry name" value="Beta-prop_KIB1-4"/>
    <property type="match status" value="1"/>
</dbReference>
<dbReference type="InterPro" id="IPR001810">
    <property type="entry name" value="F-box_dom"/>
</dbReference>
<dbReference type="PANTHER" id="PTHR44259">
    <property type="entry name" value="OS07G0183000 PROTEIN-RELATED"/>
    <property type="match status" value="1"/>
</dbReference>
<evidence type="ECO:0000256" key="1">
    <source>
        <dbReference type="SAM" id="Coils"/>
    </source>
</evidence>
<dbReference type="PANTHER" id="PTHR44259:SF108">
    <property type="entry name" value="F-BOX PROTEIN SKIP23-LIKE"/>
    <property type="match status" value="1"/>
</dbReference>
<keyword evidence="1" id="KW-0175">Coiled coil</keyword>
<dbReference type="EMBL" id="JANJYJ010000001">
    <property type="protein sequence ID" value="KAK3231735.1"/>
    <property type="molecule type" value="Genomic_DNA"/>
</dbReference>
<evidence type="ECO:0000313" key="4">
    <source>
        <dbReference type="Proteomes" id="UP001281410"/>
    </source>
</evidence>
<comment type="caution">
    <text evidence="3">The sequence shown here is derived from an EMBL/GenBank/DDBJ whole genome shotgun (WGS) entry which is preliminary data.</text>
</comment>
<gene>
    <name evidence="3" type="ORF">Dsin_003616</name>
</gene>
<organism evidence="3 4">
    <name type="scientific">Dipteronia sinensis</name>
    <dbReference type="NCBI Taxonomy" id="43782"/>
    <lineage>
        <taxon>Eukaryota</taxon>
        <taxon>Viridiplantae</taxon>
        <taxon>Streptophyta</taxon>
        <taxon>Embryophyta</taxon>
        <taxon>Tracheophyta</taxon>
        <taxon>Spermatophyta</taxon>
        <taxon>Magnoliopsida</taxon>
        <taxon>eudicotyledons</taxon>
        <taxon>Gunneridae</taxon>
        <taxon>Pentapetalae</taxon>
        <taxon>rosids</taxon>
        <taxon>malvids</taxon>
        <taxon>Sapindales</taxon>
        <taxon>Sapindaceae</taxon>
        <taxon>Hippocastanoideae</taxon>
        <taxon>Acereae</taxon>
        <taxon>Dipteronia</taxon>
    </lineage>
</organism>
<keyword evidence="4" id="KW-1185">Reference proteome</keyword>